<gene>
    <name evidence="2" type="ORF">AQJ66_24445</name>
</gene>
<dbReference type="EMBL" id="LMWX01000042">
    <property type="protein sequence ID" value="KUN81117.1"/>
    <property type="molecule type" value="Genomic_DNA"/>
</dbReference>
<name>A0A101SVT6_9ACTN</name>
<accession>A0A101SVT6</accession>
<organism evidence="2 3">
    <name type="scientific">Streptomyces bungoensis</name>
    <dbReference type="NCBI Taxonomy" id="285568"/>
    <lineage>
        <taxon>Bacteria</taxon>
        <taxon>Bacillati</taxon>
        <taxon>Actinomycetota</taxon>
        <taxon>Actinomycetes</taxon>
        <taxon>Kitasatosporales</taxon>
        <taxon>Streptomycetaceae</taxon>
        <taxon>Streptomyces</taxon>
    </lineage>
</organism>
<keyword evidence="3" id="KW-1185">Reference proteome</keyword>
<reference evidence="2 3" key="1">
    <citation type="submission" date="2015-10" db="EMBL/GenBank/DDBJ databases">
        <title>Draft genome sequence of Streptomyces bungoensis DSM 41781, type strain for the species Streptomyces bungoensis.</title>
        <authorList>
            <person name="Ruckert C."/>
            <person name="Winkler A."/>
            <person name="Kalinowski J."/>
            <person name="Kampfer P."/>
            <person name="Glaeser S."/>
        </authorList>
    </citation>
    <scope>NUCLEOTIDE SEQUENCE [LARGE SCALE GENOMIC DNA]</scope>
    <source>
        <strain evidence="2 3">DSM 41781</strain>
    </source>
</reference>
<evidence type="ECO:0000256" key="1">
    <source>
        <dbReference type="SAM" id="MobiDB-lite"/>
    </source>
</evidence>
<dbReference type="OrthoDB" id="4233470at2"/>
<sequence>MVPWQDRSRGLFGREPPHPAARWAVRLRRQGMSAQDIADRAGLSVTLVRRVLRTPTHGPTAARDIARASADVVLGIPLPHRRNPDAPGLTDSTEASWLLADLARAGWPATALAKRLDINPRTVAEVRDKRPRLHLDLALRIRRLHRDLISLDPAHYGIHTPPTAPAPAPQPPDAPR</sequence>
<evidence type="ECO:0000313" key="2">
    <source>
        <dbReference type="EMBL" id="KUN81117.1"/>
    </source>
</evidence>
<comment type="caution">
    <text evidence="2">The sequence shown here is derived from an EMBL/GenBank/DDBJ whole genome shotgun (WGS) entry which is preliminary data.</text>
</comment>
<proteinExistence type="predicted"/>
<feature type="compositionally biased region" description="Pro residues" evidence="1">
    <location>
        <begin position="162"/>
        <end position="176"/>
    </location>
</feature>
<dbReference type="AlphaFoldDB" id="A0A101SVT6"/>
<protein>
    <submittedName>
        <fullName evidence="2">Uncharacterized protein</fullName>
    </submittedName>
</protein>
<feature type="region of interest" description="Disordered" evidence="1">
    <location>
        <begin position="155"/>
        <end position="176"/>
    </location>
</feature>
<dbReference type="RefSeq" id="WP_061926270.1">
    <property type="nucleotide sequence ID" value="NZ_KQ948863.1"/>
</dbReference>
<dbReference type="Proteomes" id="UP000053024">
    <property type="component" value="Unassembled WGS sequence"/>
</dbReference>
<evidence type="ECO:0000313" key="3">
    <source>
        <dbReference type="Proteomes" id="UP000053024"/>
    </source>
</evidence>